<dbReference type="InterPro" id="IPR002577">
    <property type="entry name" value="HTH_HxlR"/>
</dbReference>
<dbReference type="Pfam" id="PF01638">
    <property type="entry name" value="HxlR"/>
    <property type="match status" value="1"/>
</dbReference>
<accession>A0A238ZUV3</accession>
<evidence type="ECO:0000256" key="2">
    <source>
        <dbReference type="ARBA" id="ARBA00023125"/>
    </source>
</evidence>
<dbReference type="RefSeq" id="WP_089333681.1">
    <property type="nucleotide sequence ID" value="NZ_FZNS01000009.1"/>
</dbReference>
<dbReference type="AlphaFoldDB" id="A0A238ZUV3"/>
<keyword evidence="3" id="KW-0804">Transcription</keyword>
<dbReference type="GO" id="GO:0003677">
    <property type="term" value="F:DNA binding"/>
    <property type="evidence" value="ECO:0007669"/>
    <property type="project" value="UniProtKB-KW"/>
</dbReference>
<keyword evidence="2" id="KW-0238">DNA-binding</keyword>
<sequence>MAVRGKEFPNCAFRQTLDVLEGKWKFAIIHSLLLHGTMRFKTLERDVAGITARMLVKELKLLEAHGIVSRRAYATVPPTVEYTLTECGLSLEPIIEAIQAWGEKNRAVISQA</sequence>
<dbReference type="Proteomes" id="UP000198310">
    <property type="component" value="Unassembled WGS sequence"/>
</dbReference>
<proteinExistence type="predicted"/>
<organism evidence="5 6">
    <name type="scientific">Hymenobacter mucosus</name>
    <dbReference type="NCBI Taxonomy" id="1411120"/>
    <lineage>
        <taxon>Bacteria</taxon>
        <taxon>Pseudomonadati</taxon>
        <taxon>Bacteroidota</taxon>
        <taxon>Cytophagia</taxon>
        <taxon>Cytophagales</taxon>
        <taxon>Hymenobacteraceae</taxon>
        <taxon>Hymenobacter</taxon>
    </lineage>
</organism>
<evidence type="ECO:0000256" key="1">
    <source>
        <dbReference type="ARBA" id="ARBA00023015"/>
    </source>
</evidence>
<name>A0A238ZUV3_9BACT</name>
<dbReference type="PROSITE" id="PS51118">
    <property type="entry name" value="HTH_HXLR"/>
    <property type="match status" value="1"/>
</dbReference>
<dbReference type="PANTHER" id="PTHR33204">
    <property type="entry name" value="TRANSCRIPTIONAL REGULATOR, MARR FAMILY"/>
    <property type="match status" value="1"/>
</dbReference>
<dbReference type="Gene3D" id="1.10.10.10">
    <property type="entry name" value="Winged helix-like DNA-binding domain superfamily/Winged helix DNA-binding domain"/>
    <property type="match status" value="1"/>
</dbReference>
<protein>
    <submittedName>
        <fullName evidence="5">Transcriptional regulator, HxlR family</fullName>
    </submittedName>
</protein>
<reference evidence="6" key="1">
    <citation type="submission" date="2017-06" db="EMBL/GenBank/DDBJ databases">
        <authorList>
            <person name="Varghese N."/>
            <person name="Submissions S."/>
        </authorList>
    </citation>
    <scope>NUCLEOTIDE SEQUENCE [LARGE SCALE GENOMIC DNA]</scope>
    <source>
        <strain evidence="6">DSM 28041</strain>
    </source>
</reference>
<evidence type="ECO:0000256" key="3">
    <source>
        <dbReference type="ARBA" id="ARBA00023163"/>
    </source>
</evidence>
<evidence type="ECO:0000313" key="5">
    <source>
        <dbReference type="EMBL" id="SNR86811.1"/>
    </source>
</evidence>
<keyword evidence="6" id="KW-1185">Reference proteome</keyword>
<dbReference type="InterPro" id="IPR036388">
    <property type="entry name" value="WH-like_DNA-bd_sf"/>
</dbReference>
<gene>
    <name evidence="5" type="ORF">SAMN06269173_109141</name>
</gene>
<evidence type="ECO:0000259" key="4">
    <source>
        <dbReference type="PROSITE" id="PS51118"/>
    </source>
</evidence>
<keyword evidence="1" id="KW-0805">Transcription regulation</keyword>
<feature type="domain" description="HTH hxlR-type" evidence="4">
    <location>
        <begin position="11"/>
        <end position="110"/>
    </location>
</feature>
<dbReference type="SUPFAM" id="SSF46785">
    <property type="entry name" value="Winged helix' DNA-binding domain"/>
    <property type="match status" value="1"/>
</dbReference>
<dbReference type="InterPro" id="IPR036390">
    <property type="entry name" value="WH_DNA-bd_sf"/>
</dbReference>
<dbReference type="EMBL" id="FZNS01000009">
    <property type="protein sequence ID" value="SNR86811.1"/>
    <property type="molecule type" value="Genomic_DNA"/>
</dbReference>
<dbReference type="PANTHER" id="PTHR33204:SF29">
    <property type="entry name" value="TRANSCRIPTIONAL REGULATOR"/>
    <property type="match status" value="1"/>
</dbReference>
<evidence type="ECO:0000313" key="6">
    <source>
        <dbReference type="Proteomes" id="UP000198310"/>
    </source>
</evidence>